<evidence type="ECO:0000256" key="1">
    <source>
        <dbReference type="SAM" id="MobiDB-lite"/>
    </source>
</evidence>
<evidence type="ECO:0000313" key="3">
    <source>
        <dbReference type="Proteomes" id="UP000789396"/>
    </source>
</evidence>
<protein>
    <submittedName>
        <fullName evidence="2">17651_t:CDS:1</fullName>
    </submittedName>
</protein>
<dbReference type="EMBL" id="CAJVPZ010101261">
    <property type="protein sequence ID" value="CAG8821878.1"/>
    <property type="molecule type" value="Genomic_DNA"/>
</dbReference>
<feature type="compositionally biased region" description="Polar residues" evidence="1">
    <location>
        <begin position="35"/>
        <end position="48"/>
    </location>
</feature>
<sequence length="48" mass="5409">SQTNSAITHHITAHNHALNNFTDHAVDKNKEENNNRMSQIQPSTSPRT</sequence>
<keyword evidence="3" id="KW-1185">Reference proteome</keyword>
<feature type="compositionally biased region" description="Basic and acidic residues" evidence="1">
    <location>
        <begin position="24"/>
        <end position="34"/>
    </location>
</feature>
<dbReference type="Proteomes" id="UP000789396">
    <property type="component" value="Unassembled WGS sequence"/>
</dbReference>
<feature type="compositionally biased region" description="Low complexity" evidence="1">
    <location>
        <begin position="1"/>
        <end position="20"/>
    </location>
</feature>
<evidence type="ECO:0000313" key="2">
    <source>
        <dbReference type="EMBL" id="CAG8821878.1"/>
    </source>
</evidence>
<accession>A0A9N9KBN3</accession>
<dbReference type="AlphaFoldDB" id="A0A9N9KBN3"/>
<reference evidence="2" key="1">
    <citation type="submission" date="2021-06" db="EMBL/GenBank/DDBJ databases">
        <authorList>
            <person name="Kallberg Y."/>
            <person name="Tangrot J."/>
            <person name="Rosling A."/>
        </authorList>
    </citation>
    <scope>NUCLEOTIDE SEQUENCE</scope>
    <source>
        <strain evidence="2">IN212</strain>
    </source>
</reference>
<gene>
    <name evidence="2" type="ORF">RFULGI_LOCUS19720</name>
</gene>
<feature type="region of interest" description="Disordered" evidence="1">
    <location>
        <begin position="1"/>
        <end position="48"/>
    </location>
</feature>
<feature type="non-terminal residue" evidence="2">
    <location>
        <position position="1"/>
    </location>
</feature>
<organism evidence="2 3">
    <name type="scientific">Racocetra fulgida</name>
    <dbReference type="NCBI Taxonomy" id="60492"/>
    <lineage>
        <taxon>Eukaryota</taxon>
        <taxon>Fungi</taxon>
        <taxon>Fungi incertae sedis</taxon>
        <taxon>Mucoromycota</taxon>
        <taxon>Glomeromycotina</taxon>
        <taxon>Glomeromycetes</taxon>
        <taxon>Diversisporales</taxon>
        <taxon>Gigasporaceae</taxon>
        <taxon>Racocetra</taxon>
    </lineage>
</organism>
<feature type="non-terminal residue" evidence="2">
    <location>
        <position position="48"/>
    </location>
</feature>
<name>A0A9N9KBN3_9GLOM</name>
<comment type="caution">
    <text evidence="2">The sequence shown here is derived from an EMBL/GenBank/DDBJ whole genome shotgun (WGS) entry which is preliminary data.</text>
</comment>
<proteinExistence type="predicted"/>